<name>A0A0L9UKQ9_PHAAN</name>
<dbReference type="STRING" id="3914.A0A0L9UKQ9"/>
<reference evidence="3" key="1">
    <citation type="journal article" date="2015" name="Proc. Natl. Acad. Sci. U.S.A.">
        <title>Genome sequencing of adzuki bean (Vigna angularis) provides insight into high starch and low fat accumulation and domestication.</title>
        <authorList>
            <person name="Yang K."/>
            <person name="Tian Z."/>
            <person name="Chen C."/>
            <person name="Luo L."/>
            <person name="Zhao B."/>
            <person name="Wang Z."/>
            <person name="Yu L."/>
            <person name="Li Y."/>
            <person name="Sun Y."/>
            <person name="Li W."/>
            <person name="Chen Y."/>
            <person name="Li Y."/>
            <person name="Zhang Y."/>
            <person name="Ai D."/>
            <person name="Zhao J."/>
            <person name="Shang C."/>
            <person name="Ma Y."/>
            <person name="Wu B."/>
            <person name="Wang M."/>
            <person name="Gao L."/>
            <person name="Sun D."/>
            <person name="Zhang P."/>
            <person name="Guo F."/>
            <person name="Wang W."/>
            <person name="Li Y."/>
            <person name="Wang J."/>
            <person name="Varshney R.K."/>
            <person name="Wang J."/>
            <person name="Ling H.Q."/>
            <person name="Wan P."/>
        </authorList>
    </citation>
    <scope>NUCLEOTIDE SEQUENCE</scope>
    <source>
        <strain evidence="3">cv. Jingnong 6</strain>
    </source>
</reference>
<dbReference type="InterPro" id="IPR011990">
    <property type="entry name" value="TPR-like_helical_dom_sf"/>
</dbReference>
<dbReference type="Proteomes" id="UP000053144">
    <property type="component" value="Chromosome 5"/>
</dbReference>
<dbReference type="Gramene" id="KOM43348">
    <property type="protein sequence ID" value="KOM43348"/>
    <property type="gene ID" value="LR48_Vigan05g095200"/>
</dbReference>
<feature type="region of interest" description="Disordered" evidence="1">
    <location>
        <begin position="262"/>
        <end position="284"/>
    </location>
</feature>
<dbReference type="SUPFAM" id="SSF48452">
    <property type="entry name" value="TPR-like"/>
    <property type="match status" value="1"/>
</dbReference>
<protein>
    <submittedName>
        <fullName evidence="2">Uncharacterized protein</fullName>
    </submittedName>
</protein>
<evidence type="ECO:0000313" key="2">
    <source>
        <dbReference type="EMBL" id="KOM43348.1"/>
    </source>
</evidence>
<evidence type="ECO:0000256" key="1">
    <source>
        <dbReference type="SAM" id="MobiDB-lite"/>
    </source>
</evidence>
<sequence length="284" mass="31420">MNSSRHNLLLSCGHAPSPPVKRCRLDCRVKAQLTEGMEIRVCSNRSCRRQGSFQTLETLYGVAPPNVTVKSCGCLGRCGGGPNLVVLPDGLIFGHCGTAARAAELVVTLFAEAGHDPKTCLDALALRKRADIEFANRNFTQAELLLSQAHEANHYSFSILLETFEFKTRHYSFFLSMSFVRLELGNYSGALEDAEEALALAPRYSELHELETVLFIFTRINQDTISATANNGEILQPLHTDNQPTVKKPSLKHKMHAVWTNSLPSTAPHPNTTPTLHHSLYLPR</sequence>
<dbReference type="SUPFAM" id="SSF52833">
    <property type="entry name" value="Thioredoxin-like"/>
    <property type="match status" value="1"/>
</dbReference>
<dbReference type="CDD" id="cd02980">
    <property type="entry name" value="TRX_Fd_family"/>
    <property type="match status" value="1"/>
</dbReference>
<accession>A0A0L9UKQ9</accession>
<organism evidence="2 3">
    <name type="scientific">Phaseolus angularis</name>
    <name type="common">Azuki bean</name>
    <name type="synonym">Vigna angularis</name>
    <dbReference type="NCBI Taxonomy" id="3914"/>
    <lineage>
        <taxon>Eukaryota</taxon>
        <taxon>Viridiplantae</taxon>
        <taxon>Streptophyta</taxon>
        <taxon>Embryophyta</taxon>
        <taxon>Tracheophyta</taxon>
        <taxon>Spermatophyta</taxon>
        <taxon>Magnoliopsida</taxon>
        <taxon>eudicotyledons</taxon>
        <taxon>Gunneridae</taxon>
        <taxon>Pentapetalae</taxon>
        <taxon>rosids</taxon>
        <taxon>fabids</taxon>
        <taxon>Fabales</taxon>
        <taxon>Fabaceae</taxon>
        <taxon>Papilionoideae</taxon>
        <taxon>50 kb inversion clade</taxon>
        <taxon>NPAAA clade</taxon>
        <taxon>indigoferoid/millettioid clade</taxon>
        <taxon>Phaseoleae</taxon>
        <taxon>Vigna</taxon>
    </lineage>
</organism>
<proteinExistence type="predicted"/>
<feature type="compositionally biased region" description="Polar residues" evidence="1">
    <location>
        <begin position="262"/>
        <end position="276"/>
    </location>
</feature>
<gene>
    <name evidence="2" type="ORF">LR48_Vigan05g095200</name>
</gene>
<dbReference type="Gene3D" id="1.25.40.10">
    <property type="entry name" value="Tetratricopeptide repeat domain"/>
    <property type="match status" value="1"/>
</dbReference>
<dbReference type="EMBL" id="CM003375">
    <property type="protein sequence ID" value="KOM43348.1"/>
    <property type="molecule type" value="Genomic_DNA"/>
</dbReference>
<dbReference type="PANTHER" id="PTHR47682">
    <property type="entry name" value="TETRATRICOPEPTIDE REPEAT (TPR)-CONTAINING PROTEIN"/>
    <property type="match status" value="1"/>
</dbReference>
<evidence type="ECO:0000313" key="3">
    <source>
        <dbReference type="Proteomes" id="UP000053144"/>
    </source>
</evidence>
<dbReference type="InterPro" id="IPR036249">
    <property type="entry name" value="Thioredoxin-like_sf"/>
</dbReference>
<dbReference type="PANTHER" id="PTHR47682:SF1">
    <property type="entry name" value="TETRATRICOPEPTIDE REPEAT (TPR)-CONTAINING PROTEIN"/>
    <property type="match status" value="1"/>
</dbReference>
<dbReference type="AlphaFoldDB" id="A0A0L9UKQ9"/>
<dbReference type="Gene3D" id="3.40.30.10">
    <property type="entry name" value="Glutaredoxin"/>
    <property type="match status" value="1"/>
</dbReference>